<sequence>MALKARIENGIVYSPYPSEPVPEMTLYQVVKLRLEQYGCRTALVWNDEDITFAELLKMCQRYAAGFQSHGVKKGEKVLVHLDNSLENMIALYGVVFAGGVFVVSDLILSNDDILYRILDSDVSHILTIAGEATRFSDLRNKLDVKGYFSVGTAPGFVSVSDFKELNEDTFQELPVADVKKEVVALLYTSGTTGNPKAVEHTHYSIVASLPRPGSHQVSSDHDVVASCVPITSTFAFRTYLRDITSGAKTVLLSKSTDTDKMVDAMRKHKVTTVFGSALWILLLAKAIEKRGIQLEGLTTVTVCGTKVTPRILRQIERAFDLAVVKDTYGTTEVGQICRPPYDASSWYGIGFPSPMVQIKVVDVKSGSVLGPNEEGELLVKTPSSMVGYYGHPEATSQTISPDGWVRTGDICYYNEDGQFFYVERLSQFFRCMGIGVAPSSIESVLLSHNGIEEAAVVGVPHPRYQEAAMAIVVLKKSCSKITEAELQNFVAGHLGTYMHLHGGVKFVDAIPKNANGKVMRKKLQMLHQDG</sequence>
<dbReference type="AlphaFoldDB" id="A0A6B0VBZ1"/>
<dbReference type="SUPFAM" id="SSF56801">
    <property type="entry name" value="Acetyl-CoA synthetase-like"/>
    <property type="match status" value="1"/>
</dbReference>
<protein>
    <submittedName>
        <fullName evidence="5">Putative acyl-coa synthetase</fullName>
    </submittedName>
</protein>
<dbReference type="InterPro" id="IPR045851">
    <property type="entry name" value="AMP-bd_C_sf"/>
</dbReference>
<feature type="domain" description="AMP-binding enzyme C-terminal" evidence="4">
    <location>
        <begin position="441"/>
        <end position="517"/>
    </location>
</feature>
<accession>A0A6B0VBZ1</accession>
<dbReference type="InterPro" id="IPR025110">
    <property type="entry name" value="AMP-bd_C"/>
</dbReference>
<dbReference type="Gene3D" id="3.30.300.30">
    <property type="match status" value="1"/>
</dbReference>
<dbReference type="EMBL" id="GIFC01017867">
    <property type="protein sequence ID" value="MXU99950.1"/>
    <property type="molecule type" value="Transcribed_RNA"/>
</dbReference>
<comment type="subcellular location">
    <subcellularLocation>
        <location evidence="1">Peroxisome</location>
    </subcellularLocation>
</comment>
<dbReference type="Gene3D" id="3.40.50.12780">
    <property type="entry name" value="N-terminal domain of ligase-like"/>
    <property type="match status" value="1"/>
</dbReference>
<organism evidence="5">
    <name type="scientific">Ixodes ricinus</name>
    <name type="common">Common tick</name>
    <name type="synonym">Acarus ricinus</name>
    <dbReference type="NCBI Taxonomy" id="34613"/>
    <lineage>
        <taxon>Eukaryota</taxon>
        <taxon>Metazoa</taxon>
        <taxon>Ecdysozoa</taxon>
        <taxon>Arthropoda</taxon>
        <taxon>Chelicerata</taxon>
        <taxon>Arachnida</taxon>
        <taxon>Acari</taxon>
        <taxon>Parasitiformes</taxon>
        <taxon>Ixodida</taxon>
        <taxon>Ixodoidea</taxon>
        <taxon>Ixodidae</taxon>
        <taxon>Ixodinae</taxon>
        <taxon>Ixodes</taxon>
    </lineage>
</organism>
<dbReference type="Pfam" id="PF13193">
    <property type="entry name" value="AMP-binding_C"/>
    <property type="match status" value="1"/>
</dbReference>
<dbReference type="Pfam" id="PF00501">
    <property type="entry name" value="AMP-binding"/>
    <property type="match status" value="1"/>
</dbReference>
<evidence type="ECO:0000313" key="5">
    <source>
        <dbReference type="EMBL" id="MXU99950.1"/>
    </source>
</evidence>
<reference evidence="5" key="1">
    <citation type="submission" date="2019-12" db="EMBL/GenBank/DDBJ databases">
        <title>An insight into the sialome of adult female Ixodes ricinus ticks feeding for 6 days.</title>
        <authorList>
            <person name="Perner J."/>
            <person name="Ribeiro J.M.C."/>
        </authorList>
    </citation>
    <scope>NUCLEOTIDE SEQUENCE</scope>
    <source>
        <strain evidence="5">Semi-engorged</strain>
        <tissue evidence="5">Salivary glands</tissue>
    </source>
</reference>
<dbReference type="PROSITE" id="PS00455">
    <property type="entry name" value="AMP_BINDING"/>
    <property type="match status" value="1"/>
</dbReference>
<dbReference type="PANTHER" id="PTHR24096:SF422">
    <property type="entry name" value="BCDNA.GH02901"/>
    <property type="match status" value="1"/>
</dbReference>
<evidence type="ECO:0000256" key="2">
    <source>
        <dbReference type="ARBA" id="ARBA00023140"/>
    </source>
</evidence>
<evidence type="ECO:0000256" key="1">
    <source>
        <dbReference type="ARBA" id="ARBA00004275"/>
    </source>
</evidence>
<dbReference type="InterPro" id="IPR042099">
    <property type="entry name" value="ANL_N_sf"/>
</dbReference>
<evidence type="ECO:0000259" key="3">
    <source>
        <dbReference type="Pfam" id="PF00501"/>
    </source>
</evidence>
<name>A0A6B0VBZ1_IXORI</name>
<dbReference type="GO" id="GO:0005777">
    <property type="term" value="C:peroxisome"/>
    <property type="evidence" value="ECO:0007669"/>
    <property type="project" value="UniProtKB-SubCell"/>
</dbReference>
<proteinExistence type="predicted"/>
<dbReference type="GO" id="GO:0016405">
    <property type="term" value="F:CoA-ligase activity"/>
    <property type="evidence" value="ECO:0007669"/>
    <property type="project" value="TreeGrafter"/>
</dbReference>
<dbReference type="PANTHER" id="PTHR24096">
    <property type="entry name" value="LONG-CHAIN-FATTY-ACID--COA LIGASE"/>
    <property type="match status" value="1"/>
</dbReference>
<dbReference type="InterPro" id="IPR000873">
    <property type="entry name" value="AMP-dep_synth/lig_dom"/>
</dbReference>
<feature type="domain" description="AMP-dependent synthetase/ligase" evidence="3">
    <location>
        <begin position="34"/>
        <end position="389"/>
    </location>
</feature>
<evidence type="ECO:0000259" key="4">
    <source>
        <dbReference type="Pfam" id="PF13193"/>
    </source>
</evidence>
<keyword evidence="2" id="KW-0576">Peroxisome</keyword>
<dbReference type="InterPro" id="IPR020845">
    <property type="entry name" value="AMP-binding_CS"/>
</dbReference>